<gene>
    <name evidence="12" type="ORF">PEVE_00040322</name>
</gene>
<keyword evidence="6 8" id="KW-0675">Receptor</keyword>
<comment type="caution">
    <text evidence="12">The sequence shown here is derived from an EMBL/GenBank/DDBJ whole genome shotgun (WGS) entry which is preliminary data.</text>
</comment>
<evidence type="ECO:0000256" key="10">
    <source>
        <dbReference type="SAM" id="Phobius"/>
    </source>
</evidence>
<comment type="similarity">
    <text evidence="8">Belongs to the G-protein coupled receptor 1 family.</text>
</comment>
<dbReference type="PROSITE" id="PS50262">
    <property type="entry name" value="G_PROTEIN_RECEP_F1_2"/>
    <property type="match status" value="1"/>
</dbReference>
<keyword evidence="7 8" id="KW-0807">Transducer</keyword>
<dbReference type="Pfam" id="PF00001">
    <property type="entry name" value="7tm_1"/>
    <property type="match status" value="1"/>
</dbReference>
<evidence type="ECO:0000256" key="5">
    <source>
        <dbReference type="ARBA" id="ARBA00023136"/>
    </source>
</evidence>
<keyword evidence="2 8" id="KW-0812">Transmembrane</keyword>
<feature type="transmembrane region" description="Helical" evidence="10">
    <location>
        <begin position="257"/>
        <end position="275"/>
    </location>
</feature>
<feature type="region of interest" description="Disordered" evidence="9">
    <location>
        <begin position="1"/>
        <end position="23"/>
    </location>
</feature>
<evidence type="ECO:0000313" key="12">
    <source>
        <dbReference type="EMBL" id="CAH3041496.1"/>
    </source>
</evidence>
<dbReference type="SMART" id="SM01381">
    <property type="entry name" value="7TM_GPCR_Srsx"/>
    <property type="match status" value="1"/>
</dbReference>
<keyword evidence="4 8" id="KW-0297">G-protein coupled receptor</keyword>
<feature type="transmembrane region" description="Helical" evidence="10">
    <location>
        <begin position="295"/>
        <end position="318"/>
    </location>
</feature>
<feature type="non-terminal residue" evidence="12">
    <location>
        <position position="1"/>
    </location>
</feature>
<dbReference type="PROSITE" id="PS00237">
    <property type="entry name" value="G_PROTEIN_RECEP_F1_1"/>
    <property type="match status" value="1"/>
</dbReference>
<keyword evidence="3 10" id="KW-1133">Transmembrane helix</keyword>
<organism evidence="12 13">
    <name type="scientific">Porites evermanni</name>
    <dbReference type="NCBI Taxonomy" id="104178"/>
    <lineage>
        <taxon>Eukaryota</taxon>
        <taxon>Metazoa</taxon>
        <taxon>Cnidaria</taxon>
        <taxon>Anthozoa</taxon>
        <taxon>Hexacorallia</taxon>
        <taxon>Scleractinia</taxon>
        <taxon>Fungiina</taxon>
        <taxon>Poritidae</taxon>
        <taxon>Porites</taxon>
    </lineage>
</organism>
<dbReference type="InterPro" id="IPR017452">
    <property type="entry name" value="GPCR_Rhodpsn_7TM"/>
</dbReference>
<keyword evidence="5 10" id="KW-0472">Membrane</keyword>
<dbReference type="PRINTS" id="PR00237">
    <property type="entry name" value="GPCRRHODOPSN"/>
</dbReference>
<accession>A0ABN8N872</accession>
<dbReference type="InterPro" id="IPR000276">
    <property type="entry name" value="GPCR_Rhodpsn"/>
</dbReference>
<dbReference type="Proteomes" id="UP001159427">
    <property type="component" value="Unassembled WGS sequence"/>
</dbReference>
<comment type="subcellular location">
    <subcellularLocation>
        <location evidence="1">Membrane</location>
        <topology evidence="1">Multi-pass membrane protein</topology>
    </subcellularLocation>
</comment>
<reference evidence="12 13" key="1">
    <citation type="submission" date="2022-05" db="EMBL/GenBank/DDBJ databases">
        <authorList>
            <consortium name="Genoscope - CEA"/>
            <person name="William W."/>
        </authorList>
    </citation>
    <scope>NUCLEOTIDE SEQUENCE [LARGE SCALE GENOMIC DNA]</scope>
</reference>
<feature type="transmembrane region" description="Helical" evidence="10">
    <location>
        <begin position="113"/>
        <end position="133"/>
    </location>
</feature>
<evidence type="ECO:0000256" key="6">
    <source>
        <dbReference type="ARBA" id="ARBA00023170"/>
    </source>
</evidence>
<evidence type="ECO:0000256" key="8">
    <source>
        <dbReference type="RuleBase" id="RU000688"/>
    </source>
</evidence>
<feature type="transmembrane region" description="Helical" evidence="10">
    <location>
        <begin position="205"/>
        <end position="228"/>
    </location>
</feature>
<dbReference type="Gene3D" id="1.20.1070.10">
    <property type="entry name" value="Rhodopsin 7-helix transmembrane proteins"/>
    <property type="match status" value="1"/>
</dbReference>
<evidence type="ECO:0000256" key="2">
    <source>
        <dbReference type="ARBA" id="ARBA00022692"/>
    </source>
</evidence>
<proteinExistence type="inferred from homology"/>
<evidence type="ECO:0000256" key="9">
    <source>
        <dbReference type="SAM" id="MobiDB-lite"/>
    </source>
</evidence>
<feature type="compositionally biased region" description="Low complexity" evidence="9">
    <location>
        <begin position="1"/>
        <end position="14"/>
    </location>
</feature>
<feature type="transmembrane region" description="Helical" evidence="10">
    <location>
        <begin position="38"/>
        <end position="58"/>
    </location>
</feature>
<name>A0ABN8N872_9CNID</name>
<feature type="domain" description="G-protein coupled receptors family 1 profile" evidence="11">
    <location>
        <begin position="50"/>
        <end position="315"/>
    </location>
</feature>
<evidence type="ECO:0000256" key="4">
    <source>
        <dbReference type="ARBA" id="ARBA00023040"/>
    </source>
</evidence>
<feature type="transmembrane region" description="Helical" evidence="10">
    <location>
        <begin position="70"/>
        <end position="93"/>
    </location>
</feature>
<feature type="transmembrane region" description="Helical" evidence="10">
    <location>
        <begin position="154"/>
        <end position="174"/>
    </location>
</feature>
<evidence type="ECO:0000256" key="3">
    <source>
        <dbReference type="ARBA" id="ARBA00022989"/>
    </source>
</evidence>
<evidence type="ECO:0000259" key="11">
    <source>
        <dbReference type="PROSITE" id="PS50262"/>
    </source>
</evidence>
<dbReference type="PANTHER" id="PTHR45695">
    <property type="entry name" value="LEUCOKININ RECEPTOR-RELATED"/>
    <property type="match status" value="1"/>
</dbReference>
<dbReference type="CDD" id="cd00637">
    <property type="entry name" value="7tm_classA_rhodopsin-like"/>
    <property type="match status" value="1"/>
</dbReference>
<dbReference type="EMBL" id="CALNXI010000731">
    <property type="protein sequence ID" value="CAH3041496.1"/>
    <property type="molecule type" value="Genomic_DNA"/>
</dbReference>
<dbReference type="PANTHER" id="PTHR45695:SF9">
    <property type="entry name" value="LEUCOKININ RECEPTOR"/>
    <property type="match status" value="1"/>
</dbReference>
<sequence length="373" mass="42595">IKIIKSSFHHSIPSTDNSSSTQDGDLTMTDLQRTAITTLYSITILVALTGNIFIIFIVSKRPETRSLTGFLFVNMAAADLLVTLLVMPISVTIPYTKMKWLSGVMGEITCKVVFYSFFVSISASISSLTFLAVHRYSGVVLPFHRFPRLRNVKFVIAVIWLVSIILMIPAAIVYKIYEGNGEVQCTPAPGFEDLFGHFQEGVTFFYTYLFLLIYFIPLLLISLLYGLVSRKLWHSKMQYRLSSGQDIAKRREASKKIVRTLVIVTAAFAACWLPAQAYHLIWAFNLNLHFSLPQYVMYVCLWFGHANSALNPWLYMLLTDKFRTALRDVVRGRYCGYQSKCKSYTVRENIAMRRLIPKFHNNEQQNVNELEPG</sequence>
<keyword evidence="13" id="KW-1185">Reference proteome</keyword>
<protein>
    <recommendedName>
        <fullName evidence="11">G-protein coupled receptors family 1 profile domain-containing protein</fullName>
    </recommendedName>
</protein>
<evidence type="ECO:0000256" key="1">
    <source>
        <dbReference type="ARBA" id="ARBA00004141"/>
    </source>
</evidence>
<evidence type="ECO:0000313" key="13">
    <source>
        <dbReference type="Proteomes" id="UP001159427"/>
    </source>
</evidence>
<evidence type="ECO:0000256" key="7">
    <source>
        <dbReference type="ARBA" id="ARBA00023224"/>
    </source>
</evidence>
<dbReference type="SUPFAM" id="SSF81321">
    <property type="entry name" value="Family A G protein-coupled receptor-like"/>
    <property type="match status" value="1"/>
</dbReference>